<dbReference type="AlphaFoldDB" id="A0AA36MYR8"/>
<protein>
    <submittedName>
        <fullName evidence="2">Uncharacterized protein</fullName>
    </submittedName>
</protein>
<dbReference type="PANTHER" id="PTHR45982">
    <property type="entry name" value="REGULATOR OF CHROMOSOME CONDENSATION"/>
    <property type="match status" value="1"/>
</dbReference>
<evidence type="ECO:0000313" key="2">
    <source>
        <dbReference type="EMBL" id="CAJ1383568.1"/>
    </source>
</evidence>
<feature type="compositionally biased region" description="Low complexity" evidence="1">
    <location>
        <begin position="293"/>
        <end position="316"/>
    </location>
</feature>
<feature type="compositionally biased region" description="Basic residues" evidence="1">
    <location>
        <begin position="275"/>
        <end position="292"/>
    </location>
</feature>
<proteinExistence type="predicted"/>
<evidence type="ECO:0000313" key="3">
    <source>
        <dbReference type="Proteomes" id="UP001178507"/>
    </source>
</evidence>
<sequence>MPSVHVALLSGRSVALSAAGAVRAEDLRRAAQRKLGRHLAQLVLHGQVLEDHTLQELQGGETFFALARRCQVVSSRRSAAFAAILEDGSVATWGHPQFGGDSSEVAEQLTEVVDIAAATLAFAALKADGTVVSWGHANFGGWSAGVHEQLVDVVKVRAARDAFAAIRADGSVVTWGNAGTGGACTLQLREVQEISATCEAFAALRQDGSVVTWGRADWGGDSSQVSEQLREVQQVAASSRAFCALRRDGQLVAWGDAGCGGDGPEEAGETNGRLRSQKGRAKASPARPRRWWRPTTPSRRSARTARWSPGAAPRAAAIAATWSSPTCRTSWRQGKPLPPCGVMGLWSPGVLRRLVEIR</sequence>
<dbReference type="EMBL" id="CAUJNA010001026">
    <property type="protein sequence ID" value="CAJ1383568.1"/>
    <property type="molecule type" value="Genomic_DNA"/>
</dbReference>
<dbReference type="InterPro" id="IPR009091">
    <property type="entry name" value="RCC1/BLIP-II"/>
</dbReference>
<name>A0AA36MYR8_9DINO</name>
<dbReference type="Pfam" id="PF13540">
    <property type="entry name" value="RCC1_2"/>
    <property type="match status" value="1"/>
</dbReference>
<dbReference type="Proteomes" id="UP001178507">
    <property type="component" value="Unassembled WGS sequence"/>
</dbReference>
<dbReference type="PANTHER" id="PTHR45982:SF1">
    <property type="entry name" value="REGULATOR OF CHROMOSOME CONDENSATION"/>
    <property type="match status" value="1"/>
</dbReference>
<dbReference type="SUPFAM" id="SSF50985">
    <property type="entry name" value="RCC1/BLIP-II"/>
    <property type="match status" value="1"/>
</dbReference>
<reference evidence="2" key="1">
    <citation type="submission" date="2023-08" db="EMBL/GenBank/DDBJ databases">
        <authorList>
            <person name="Chen Y."/>
            <person name="Shah S."/>
            <person name="Dougan E. K."/>
            <person name="Thang M."/>
            <person name="Chan C."/>
        </authorList>
    </citation>
    <scope>NUCLEOTIDE SEQUENCE</scope>
</reference>
<dbReference type="Gene3D" id="2.130.10.30">
    <property type="entry name" value="Regulator of chromosome condensation 1/beta-lactamase-inhibitor protein II"/>
    <property type="match status" value="1"/>
</dbReference>
<dbReference type="InterPro" id="IPR051553">
    <property type="entry name" value="Ran_GTPase-activating"/>
</dbReference>
<keyword evidence="3" id="KW-1185">Reference proteome</keyword>
<gene>
    <name evidence="2" type="ORF">EVOR1521_LOCUS10664</name>
</gene>
<organism evidence="2 3">
    <name type="scientific">Effrenium voratum</name>
    <dbReference type="NCBI Taxonomy" id="2562239"/>
    <lineage>
        <taxon>Eukaryota</taxon>
        <taxon>Sar</taxon>
        <taxon>Alveolata</taxon>
        <taxon>Dinophyceae</taxon>
        <taxon>Suessiales</taxon>
        <taxon>Symbiodiniaceae</taxon>
        <taxon>Effrenium</taxon>
    </lineage>
</organism>
<feature type="region of interest" description="Disordered" evidence="1">
    <location>
        <begin position="260"/>
        <end position="316"/>
    </location>
</feature>
<accession>A0AA36MYR8</accession>
<evidence type="ECO:0000256" key="1">
    <source>
        <dbReference type="SAM" id="MobiDB-lite"/>
    </source>
</evidence>
<comment type="caution">
    <text evidence="2">The sequence shown here is derived from an EMBL/GenBank/DDBJ whole genome shotgun (WGS) entry which is preliminary data.</text>
</comment>